<dbReference type="OrthoDB" id="8480037at2"/>
<dbReference type="Pfam" id="PF00975">
    <property type="entry name" value="Thioesterase"/>
    <property type="match status" value="1"/>
</dbReference>
<dbReference type="InterPro" id="IPR001031">
    <property type="entry name" value="Thioesterase"/>
</dbReference>
<dbReference type="GO" id="GO:0008610">
    <property type="term" value="P:lipid biosynthetic process"/>
    <property type="evidence" value="ECO:0007669"/>
    <property type="project" value="TreeGrafter"/>
</dbReference>
<dbReference type="InterPro" id="IPR029058">
    <property type="entry name" value="AB_hydrolase_fold"/>
</dbReference>
<dbReference type="AlphaFoldDB" id="A0A399FW70"/>
<dbReference type="EMBL" id="CP063196">
    <property type="protein sequence ID" value="UOE18033.1"/>
    <property type="molecule type" value="Genomic_DNA"/>
</dbReference>
<sequence length="242" mass="26214">MSQARTTPSTRSGVHRFAGPPAEADLVCFMHAGGLPTVYQPWVADVGDRYTVWVATVRHRDLPGAGRDLWAEYARRQADALGGIEGPLTLYGHSMGAVSAYETARELLGRGREVVHLVVSGRDAPHLPTTVELPEDTAELVRAVADRYGGVPEILLEDPELARVFGEDMRADFEALAAYVWPSGPPLDIPITVAAGVDDPVVTDEGLRAWAEHTTGPFRLERLPGGHFFDDAERSALLALLD</sequence>
<proteinExistence type="inferred from homology"/>
<organism evidence="2 3">
    <name type="scientific">Thermobifida halotolerans</name>
    <dbReference type="NCBI Taxonomy" id="483545"/>
    <lineage>
        <taxon>Bacteria</taxon>
        <taxon>Bacillati</taxon>
        <taxon>Actinomycetota</taxon>
        <taxon>Actinomycetes</taxon>
        <taxon>Streptosporangiales</taxon>
        <taxon>Nocardiopsidaceae</taxon>
        <taxon>Thermobifida</taxon>
    </lineage>
</organism>
<dbReference type="RefSeq" id="WP_068689098.1">
    <property type="nucleotide sequence ID" value="NZ_CP063196.1"/>
</dbReference>
<keyword evidence="3" id="KW-1185">Reference proteome</keyword>
<gene>
    <name evidence="2" type="ORF">NI17_014350</name>
</gene>
<dbReference type="InterPro" id="IPR012223">
    <property type="entry name" value="TEII"/>
</dbReference>
<dbReference type="Gene3D" id="3.40.50.1820">
    <property type="entry name" value="alpha/beta hydrolase"/>
    <property type="match status" value="1"/>
</dbReference>
<accession>A0A399FW70</accession>
<reference evidence="2" key="1">
    <citation type="submission" date="2020-10" db="EMBL/GenBank/DDBJ databases">
        <title>De novo genome project of the cellulose decomposer Thermobifida halotolerans type strain.</title>
        <authorList>
            <person name="Nagy I."/>
            <person name="Horvath B."/>
            <person name="Kukolya J."/>
            <person name="Nagy I."/>
            <person name="Orsini M."/>
        </authorList>
    </citation>
    <scope>NUCLEOTIDE SEQUENCE</scope>
    <source>
        <strain evidence="2">DSM 44931</strain>
    </source>
</reference>
<evidence type="ECO:0000313" key="3">
    <source>
        <dbReference type="Proteomes" id="UP000265719"/>
    </source>
</evidence>
<evidence type="ECO:0000313" key="2">
    <source>
        <dbReference type="EMBL" id="UOE18033.1"/>
    </source>
</evidence>
<evidence type="ECO:0000256" key="1">
    <source>
        <dbReference type="ARBA" id="ARBA00007169"/>
    </source>
</evidence>
<dbReference type="KEGG" id="thao:NI17_014350"/>
<dbReference type="PANTHER" id="PTHR11487:SF0">
    <property type="entry name" value="S-ACYL FATTY ACID SYNTHASE THIOESTERASE, MEDIUM CHAIN"/>
    <property type="match status" value="1"/>
</dbReference>
<comment type="similarity">
    <text evidence="1">Belongs to the thioesterase family.</text>
</comment>
<name>A0A399FW70_9ACTN</name>
<dbReference type="SUPFAM" id="SSF53474">
    <property type="entry name" value="alpha/beta-Hydrolases"/>
    <property type="match status" value="1"/>
</dbReference>
<protein>
    <submittedName>
        <fullName evidence="2">Thioesterase</fullName>
    </submittedName>
</protein>
<dbReference type="Proteomes" id="UP000265719">
    <property type="component" value="Chromosome"/>
</dbReference>
<dbReference type="PANTHER" id="PTHR11487">
    <property type="entry name" value="THIOESTERASE"/>
    <property type="match status" value="1"/>
</dbReference>